<feature type="region of interest" description="Disordered" evidence="1">
    <location>
        <begin position="1"/>
        <end position="23"/>
    </location>
</feature>
<feature type="domain" description="FMR1-interacting protein 1 conserved" evidence="2">
    <location>
        <begin position="271"/>
        <end position="320"/>
    </location>
</feature>
<keyword evidence="4" id="KW-1185">Reference proteome</keyword>
<dbReference type="Proteomes" id="UP000750334">
    <property type="component" value="Unassembled WGS sequence"/>
</dbReference>
<protein>
    <recommendedName>
        <fullName evidence="2">FMR1-interacting protein 1 conserved domain-containing protein</fullName>
    </recommendedName>
</protein>
<organism evidence="3 4">
    <name type="scientific">Maudiozyma exigua</name>
    <name type="common">Yeast</name>
    <name type="synonym">Kazachstania exigua</name>
    <dbReference type="NCBI Taxonomy" id="34358"/>
    <lineage>
        <taxon>Eukaryota</taxon>
        <taxon>Fungi</taxon>
        <taxon>Dikarya</taxon>
        <taxon>Ascomycota</taxon>
        <taxon>Saccharomycotina</taxon>
        <taxon>Saccharomycetes</taxon>
        <taxon>Saccharomycetales</taxon>
        <taxon>Saccharomycetaceae</taxon>
        <taxon>Maudiozyma</taxon>
    </lineage>
</organism>
<dbReference type="EMBL" id="PUHR01000033">
    <property type="protein sequence ID" value="KAG0669790.1"/>
    <property type="molecule type" value="Genomic_DNA"/>
</dbReference>
<evidence type="ECO:0000256" key="1">
    <source>
        <dbReference type="SAM" id="MobiDB-lite"/>
    </source>
</evidence>
<accession>A0A9P6WC58</accession>
<gene>
    <name evidence="3" type="ORF">C6P45_003310</name>
</gene>
<dbReference type="Pfam" id="PF10453">
    <property type="entry name" value="NUFIP1"/>
    <property type="match status" value="1"/>
</dbReference>
<dbReference type="Gene3D" id="6.10.250.1790">
    <property type="match status" value="1"/>
</dbReference>
<feature type="compositionally biased region" description="Polar residues" evidence="1">
    <location>
        <begin position="178"/>
        <end position="203"/>
    </location>
</feature>
<feature type="compositionally biased region" description="Basic and acidic residues" evidence="1">
    <location>
        <begin position="421"/>
        <end position="434"/>
    </location>
</feature>
<dbReference type="AlphaFoldDB" id="A0A9P6WC58"/>
<feature type="region of interest" description="Disordered" evidence="1">
    <location>
        <begin position="407"/>
        <end position="434"/>
    </location>
</feature>
<dbReference type="OrthoDB" id="273070at2759"/>
<comment type="caution">
    <text evidence="3">The sequence shown here is derived from an EMBL/GenBank/DDBJ whole genome shotgun (WGS) entry which is preliminary data.</text>
</comment>
<sequence length="434" mass="49975">MSYNEGENNRYPQNQNGYSNNVPKPTFSGVVGKDNTNGGQFQNIDMNNGQPQYGFTNYQILNGYQSNPFNYGNNYNNYQNPNSNGMTYYPPVSYAQNDQLANNIYTPQFQNTQQVWSRDESDNRVPYKADNSDIHHARLTNNHSLNGYESNKKSKRDMISYEDVVTTAYEQNKKPKKQSNLTQQKQFANTDCSKPQGEEQSVIRSEPAKARLNSNNTNQNKTDKIISKTGSEIPDNEVPSTVQTKDKLILPNCTSDTKDSGEDDDDVENNKKNSINIQGTSIKLDTDEEIAKWKEERKRMWLLKISNRKEEHMKAMGIKEVDLKNTSVLNEARKQKRFIQSIESQVHRYDPNANLNLKVVQRGMSAENDKILEFIQELGDAGLLEHELTPEEKDKLFGGLNIARKKPFRNNNKPYGNLQKKRLETNKRYENNRR</sequence>
<feature type="region of interest" description="Disordered" evidence="1">
    <location>
        <begin position="170"/>
        <end position="273"/>
    </location>
</feature>
<evidence type="ECO:0000313" key="3">
    <source>
        <dbReference type="EMBL" id="KAG0669790.1"/>
    </source>
</evidence>
<proteinExistence type="predicted"/>
<name>A0A9P6WC58_MAUEX</name>
<dbReference type="InterPro" id="IPR019496">
    <property type="entry name" value="NUFIP1_cons_dom"/>
</dbReference>
<evidence type="ECO:0000313" key="4">
    <source>
        <dbReference type="Proteomes" id="UP000750334"/>
    </source>
</evidence>
<reference evidence="3 4" key="1">
    <citation type="submission" date="2020-11" db="EMBL/GenBank/DDBJ databases">
        <title>Kefir isolates.</title>
        <authorList>
            <person name="Marcisauskas S."/>
            <person name="Kim Y."/>
            <person name="Blasche S."/>
        </authorList>
    </citation>
    <scope>NUCLEOTIDE SEQUENCE [LARGE SCALE GENOMIC DNA]</scope>
    <source>
        <strain evidence="3 4">OG2</strain>
    </source>
</reference>
<evidence type="ECO:0000259" key="2">
    <source>
        <dbReference type="Pfam" id="PF10453"/>
    </source>
</evidence>